<dbReference type="PANTHER" id="PTHR12365">
    <property type="entry name" value="SPROUTY"/>
    <property type="match status" value="1"/>
</dbReference>
<sequence length="303" mass="32703">MESRTPNGGQSAGLQAELHSGRTSQPVELHSRDDLGRRFQPLSLSQIQTVRSTNEYTEGPMVAPRPGGRPVTEQPSLHKAELAQGLNDEDQDHFILGGPQQDPQDHSSPPPAALARSMSTTSCGSRNRPRTSTSSTSSGQRLLEPSPAEEVVGAPERLEAKAEKLMPAGGAESSGHRYVCEDCGRCRCEECTGPQTLPSCWFCDRRCVCSAQDAVDYSTCLCCAKCLFYHCSTDDEDVCADDPCSCGQSKRCVRWAALGVLSLLLPCMWCYLPAKGCLKLCQSCYDSAKRPGCSTCCSRPASP</sequence>
<dbReference type="GO" id="GO:0048513">
    <property type="term" value="P:animal organ development"/>
    <property type="evidence" value="ECO:0007669"/>
    <property type="project" value="TreeGrafter"/>
</dbReference>
<dbReference type="Proteomes" id="UP000261540">
    <property type="component" value="Unplaced"/>
</dbReference>
<dbReference type="PROSITE" id="PS51227">
    <property type="entry name" value="SPR"/>
    <property type="match status" value="1"/>
</dbReference>
<evidence type="ECO:0000256" key="1">
    <source>
        <dbReference type="ARBA" id="ARBA00004370"/>
    </source>
</evidence>
<evidence type="ECO:0000256" key="6">
    <source>
        <dbReference type="ARBA" id="ARBA00022490"/>
    </source>
</evidence>
<evidence type="ECO:0000256" key="4">
    <source>
        <dbReference type="ARBA" id="ARBA00018854"/>
    </source>
</evidence>
<proteinExistence type="inferred from homology"/>
<name>A0A3B3RVU9_9TELE</name>
<evidence type="ECO:0000256" key="2">
    <source>
        <dbReference type="ARBA" id="ARBA00004496"/>
    </source>
</evidence>
<evidence type="ECO:0000256" key="7">
    <source>
        <dbReference type="ARBA" id="ARBA00023136"/>
    </source>
</evidence>
<organism evidence="9 10">
    <name type="scientific">Paramormyrops kingsleyae</name>
    <dbReference type="NCBI Taxonomy" id="1676925"/>
    <lineage>
        <taxon>Eukaryota</taxon>
        <taxon>Metazoa</taxon>
        <taxon>Chordata</taxon>
        <taxon>Craniata</taxon>
        <taxon>Vertebrata</taxon>
        <taxon>Euteleostomi</taxon>
        <taxon>Actinopterygii</taxon>
        <taxon>Neopterygii</taxon>
        <taxon>Teleostei</taxon>
        <taxon>Osteoglossocephala</taxon>
        <taxon>Osteoglossomorpha</taxon>
        <taxon>Osteoglossiformes</taxon>
        <taxon>Mormyridae</taxon>
        <taxon>Paramormyrops</taxon>
    </lineage>
</organism>
<feature type="region of interest" description="Disordered" evidence="8">
    <location>
        <begin position="1"/>
        <end position="77"/>
    </location>
</feature>
<keyword evidence="10" id="KW-1185">Reference proteome</keyword>
<evidence type="ECO:0000256" key="3">
    <source>
        <dbReference type="ARBA" id="ARBA00010964"/>
    </source>
</evidence>
<reference evidence="9" key="2">
    <citation type="submission" date="2025-09" db="UniProtKB">
        <authorList>
            <consortium name="Ensembl"/>
        </authorList>
    </citation>
    <scope>IDENTIFICATION</scope>
</reference>
<evidence type="ECO:0000256" key="5">
    <source>
        <dbReference type="ARBA" id="ARBA00022473"/>
    </source>
</evidence>
<accession>A0A3B3RVU9</accession>
<reference evidence="9" key="1">
    <citation type="submission" date="2025-08" db="UniProtKB">
        <authorList>
            <consortium name="Ensembl"/>
        </authorList>
    </citation>
    <scope>IDENTIFICATION</scope>
</reference>
<dbReference type="PANTHER" id="PTHR12365:SF8">
    <property type="entry name" value="PROTEIN SPROUTY HOMOLOG 2"/>
    <property type="match status" value="1"/>
</dbReference>
<feature type="compositionally biased region" description="Polar residues" evidence="8">
    <location>
        <begin position="1"/>
        <end position="13"/>
    </location>
</feature>
<keyword evidence="5" id="KW-0217">Developmental protein</keyword>
<dbReference type="STRING" id="1676925.ENSPKIP00000022639"/>
<dbReference type="InterPro" id="IPR007875">
    <property type="entry name" value="Sprouty"/>
</dbReference>
<dbReference type="InterPro" id="IPR051192">
    <property type="entry name" value="Sprouty_domain"/>
</dbReference>
<feature type="compositionally biased region" description="Polar residues" evidence="8">
    <location>
        <begin position="42"/>
        <end position="56"/>
    </location>
</feature>
<dbReference type="Pfam" id="PF05210">
    <property type="entry name" value="Sprouty"/>
    <property type="match status" value="1"/>
</dbReference>
<dbReference type="Ensembl" id="ENSPKIT00000003309.1">
    <property type="protein sequence ID" value="ENSPKIP00000022639.1"/>
    <property type="gene ID" value="ENSPKIG00000006559.1"/>
</dbReference>
<keyword evidence="6" id="KW-0963">Cytoplasm</keyword>
<evidence type="ECO:0000313" key="10">
    <source>
        <dbReference type="Proteomes" id="UP000261540"/>
    </source>
</evidence>
<evidence type="ECO:0000256" key="8">
    <source>
        <dbReference type="SAM" id="MobiDB-lite"/>
    </source>
</evidence>
<comment type="subcellular location">
    <subcellularLocation>
        <location evidence="2">Cytoplasm</location>
    </subcellularLocation>
    <subcellularLocation>
        <location evidence="1">Membrane</location>
    </subcellularLocation>
</comment>
<protein>
    <recommendedName>
        <fullName evidence="4">Protein sprouty homolog 2</fullName>
    </recommendedName>
</protein>
<dbReference type="GeneTree" id="ENSGT00950000183055"/>
<dbReference type="GO" id="GO:0005829">
    <property type="term" value="C:cytosol"/>
    <property type="evidence" value="ECO:0007669"/>
    <property type="project" value="TreeGrafter"/>
</dbReference>
<dbReference type="GO" id="GO:0016020">
    <property type="term" value="C:membrane"/>
    <property type="evidence" value="ECO:0007669"/>
    <property type="project" value="UniProtKB-SubCell"/>
</dbReference>
<dbReference type="GO" id="GO:0046580">
    <property type="term" value="P:negative regulation of Ras protein signal transduction"/>
    <property type="evidence" value="ECO:0007669"/>
    <property type="project" value="TreeGrafter"/>
</dbReference>
<keyword evidence="7" id="KW-0472">Membrane</keyword>
<comment type="similarity">
    <text evidence="3">Belongs to the sprouty family.</text>
</comment>
<evidence type="ECO:0000313" key="9">
    <source>
        <dbReference type="Ensembl" id="ENSPKIP00000022639.1"/>
    </source>
</evidence>
<dbReference type="AlphaFoldDB" id="A0A3B3RVU9"/>
<dbReference type="GO" id="GO:0040037">
    <property type="term" value="P:negative regulation of fibroblast growth factor receptor signaling pathway"/>
    <property type="evidence" value="ECO:0007669"/>
    <property type="project" value="TreeGrafter"/>
</dbReference>
<feature type="region of interest" description="Disordered" evidence="8">
    <location>
        <begin position="91"/>
        <end position="154"/>
    </location>
</feature>